<keyword evidence="3" id="KW-1185">Reference proteome</keyword>
<sequence length="142" mass="17098">MFQVVGKLNRLKRVLQQLNKDRFSEIKLRTDEAKMKLLNIQQMIQHIHSSRMYEEERALAKVYEQMKEAENQYLRQKCKIRWLKEGDMNTTYFHSTLEARGNYNRILAVKDIHGIPRREVEEISKAFIEFHTELLGTTRTER</sequence>
<keyword evidence="1" id="KW-0175">Coiled coil</keyword>
<reference evidence="2 3" key="1">
    <citation type="journal article" date="2014" name="Nat. Genet.">
        <title>Genome sequence of the hot pepper provides insights into the evolution of pungency in Capsicum species.</title>
        <authorList>
            <person name="Kim S."/>
            <person name="Park M."/>
            <person name="Yeom S.I."/>
            <person name="Kim Y.M."/>
            <person name="Lee J.M."/>
            <person name="Lee H.A."/>
            <person name="Seo E."/>
            <person name="Choi J."/>
            <person name="Cheong K."/>
            <person name="Kim K.T."/>
            <person name="Jung K."/>
            <person name="Lee G.W."/>
            <person name="Oh S.K."/>
            <person name="Bae C."/>
            <person name="Kim S.B."/>
            <person name="Lee H.Y."/>
            <person name="Kim S.Y."/>
            <person name="Kim M.S."/>
            <person name="Kang B.C."/>
            <person name="Jo Y.D."/>
            <person name="Yang H.B."/>
            <person name="Jeong H.J."/>
            <person name="Kang W.H."/>
            <person name="Kwon J.K."/>
            <person name="Shin C."/>
            <person name="Lim J.Y."/>
            <person name="Park J.H."/>
            <person name="Huh J.H."/>
            <person name="Kim J.S."/>
            <person name="Kim B.D."/>
            <person name="Cohen O."/>
            <person name="Paran I."/>
            <person name="Suh M.C."/>
            <person name="Lee S.B."/>
            <person name="Kim Y.K."/>
            <person name="Shin Y."/>
            <person name="Noh S.J."/>
            <person name="Park J."/>
            <person name="Seo Y.S."/>
            <person name="Kwon S.Y."/>
            <person name="Kim H.A."/>
            <person name="Park J.M."/>
            <person name="Kim H.J."/>
            <person name="Choi S.B."/>
            <person name="Bosland P.W."/>
            <person name="Reeves G."/>
            <person name="Jo S.H."/>
            <person name="Lee B.W."/>
            <person name="Cho H.T."/>
            <person name="Choi H.S."/>
            <person name="Lee M.S."/>
            <person name="Yu Y."/>
            <person name="Do Choi Y."/>
            <person name="Park B.S."/>
            <person name="van Deynze A."/>
            <person name="Ashrafi H."/>
            <person name="Hill T."/>
            <person name="Kim W.T."/>
            <person name="Pai H.S."/>
            <person name="Ahn H.K."/>
            <person name="Yeam I."/>
            <person name="Giovannoni J.J."/>
            <person name="Rose J.K."/>
            <person name="Sorensen I."/>
            <person name="Lee S.J."/>
            <person name="Kim R.W."/>
            <person name="Choi I.Y."/>
            <person name="Choi B.S."/>
            <person name="Lim J.S."/>
            <person name="Lee Y.H."/>
            <person name="Choi D."/>
        </authorList>
    </citation>
    <scope>NUCLEOTIDE SEQUENCE [LARGE SCALE GENOMIC DNA]</scope>
    <source>
        <strain evidence="3">cv. CM334</strain>
    </source>
</reference>
<organism evidence="2 3">
    <name type="scientific">Capsicum annuum</name>
    <name type="common">Capsicum pepper</name>
    <dbReference type="NCBI Taxonomy" id="4072"/>
    <lineage>
        <taxon>Eukaryota</taxon>
        <taxon>Viridiplantae</taxon>
        <taxon>Streptophyta</taxon>
        <taxon>Embryophyta</taxon>
        <taxon>Tracheophyta</taxon>
        <taxon>Spermatophyta</taxon>
        <taxon>Magnoliopsida</taxon>
        <taxon>eudicotyledons</taxon>
        <taxon>Gunneridae</taxon>
        <taxon>Pentapetalae</taxon>
        <taxon>asterids</taxon>
        <taxon>lamiids</taxon>
        <taxon>Solanales</taxon>
        <taxon>Solanaceae</taxon>
        <taxon>Solanoideae</taxon>
        <taxon>Capsiceae</taxon>
        <taxon>Capsicum</taxon>
    </lineage>
</organism>
<protein>
    <submittedName>
        <fullName evidence="2">Uncharacterized protein</fullName>
    </submittedName>
</protein>
<dbReference type="EMBL" id="AYRZ02000012">
    <property type="protein sequence ID" value="PHT66133.1"/>
    <property type="molecule type" value="Genomic_DNA"/>
</dbReference>
<accession>A0A2G2Y8P4</accession>
<name>A0A2G2Y8P4_CAPAN</name>
<dbReference type="Proteomes" id="UP000222542">
    <property type="component" value="Unassembled WGS sequence"/>
</dbReference>
<dbReference type="AlphaFoldDB" id="A0A2G2Y8P4"/>
<dbReference type="OMA" id="CWTENAT"/>
<evidence type="ECO:0000256" key="1">
    <source>
        <dbReference type="SAM" id="Coils"/>
    </source>
</evidence>
<evidence type="ECO:0000313" key="2">
    <source>
        <dbReference type="EMBL" id="PHT66133.1"/>
    </source>
</evidence>
<gene>
    <name evidence="2" type="ORF">T459_30558</name>
</gene>
<evidence type="ECO:0000313" key="3">
    <source>
        <dbReference type="Proteomes" id="UP000222542"/>
    </source>
</evidence>
<comment type="caution">
    <text evidence="2">The sequence shown here is derived from an EMBL/GenBank/DDBJ whole genome shotgun (WGS) entry which is preliminary data.</text>
</comment>
<dbReference type="Gramene" id="PHT66133">
    <property type="protein sequence ID" value="PHT66133"/>
    <property type="gene ID" value="T459_30558"/>
</dbReference>
<proteinExistence type="predicted"/>
<feature type="coiled-coil region" evidence="1">
    <location>
        <begin position="52"/>
        <end position="79"/>
    </location>
</feature>
<dbReference type="STRING" id="4072.A0A2G2Y8P4"/>
<reference evidence="2 3" key="2">
    <citation type="journal article" date="2017" name="Genome Biol.">
        <title>New reference genome sequences of hot pepper reveal the massive evolution of plant disease-resistance genes by retroduplication.</title>
        <authorList>
            <person name="Kim S."/>
            <person name="Park J."/>
            <person name="Yeom S.I."/>
            <person name="Kim Y.M."/>
            <person name="Seo E."/>
            <person name="Kim K.T."/>
            <person name="Kim M.S."/>
            <person name="Lee J.M."/>
            <person name="Cheong K."/>
            <person name="Shin H.S."/>
            <person name="Kim S.B."/>
            <person name="Han K."/>
            <person name="Lee J."/>
            <person name="Park M."/>
            <person name="Lee H.A."/>
            <person name="Lee H.Y."/>
            <person name="Lee Y."/>
            <person name="Oh S."/>
            <person name="Lee J.H."/>
            <person name="Choi E."/>
            <person name="Choi E."/>
            <person name="Lee S.E."/>
            <person name="Jeon J."/>
            <person name="Kim H."/>
            <person name="Choi G."/>
            <person name="Song H."/>
            <person name="Lee J."/>
            <person name="Lee S.C."/>
            <person name="Kwon J.K."/>
            <person name="Lee H.Y."/>
            <person name="Koo N."/>
            <person name="Hong Y."/>
            <person name="Kim R.W."/>
            <person name="Kang W.H."/>
            <person name="Huh J.H."/>
            <person name="Kang B.C."/>
            <person name="Yang T.J."/>
            <person name="Lee Y.H."/>
            <person name="Bennetzen J.L."/>
            <person name="Choi D."/>
        </authorList>
    </citation>
    <scope>NUCLEOTIDE SEQUENCE [LARGE SCALE GENOMIC DNA]</scope>
    <source>
        <strain evidence="3">cv. CM334</strain>
    </source>
</reference>